<feature type="transmembrane region" description="Helical" evidence="1">
    <location>
        <begin position="146"/>
        <end position="170"/>
    </location>
</feature>
<dbReference type="Pfam" id="PF13346">
    <property type="entry name" value="ABC2_membrane_5"/>
    <property type="match status" value="1"/>
</dbReference>
<gene>
    <name evidence="2" type="ORF">IAD16_06475</name>
</gene>
<feature type="transmembrane region" description="Helical" evidence="1">
    <location>
        <begin position="7"/>
        <end position="28"/>
    </location>
</feature>
<keyword evidence="1" id="KW-1133">Transmembrane helix</keyword>
<protein>
    <submittedName>
        <fullName evidence="2">ABC-2 transporter permease</fullName>
    </submittedName>
</protein>
<proteinExistence type="predicted"/>
<keyword evidence="1" id="KW-0812">Transmembrane</keyword>
<organism evidence="2 3">
    <name type="scientific">Candidatus Fimisoma avicola</name>
    <dbReference type="NCBI Taxonomy" id="2840826"/>
    <lineage>
        <taxon>Bacteria</taxon>
        <taxon>Bacillati</taxon>
        <taxon>Bacillota</taxon>
        <taxon>Clostridia</taxon>
        <taxon>Eubacteriales</taxon>
        <taxon>Candidatus Fimisoma</taxon>
    </lineage>
</organism>
<evidence type="ECO:0000256" key="1">
    <source>
        <dbReference type="SAM" id="Phobius"/>
    </source>
</evidence>
<comment type="caution">
    <text evidence="2">The sequence shown here is derived from an EMBL/GenBank/DDBJ whole genome shotgun (WGS) entry which is preliminary data.</text>
</comment>
<reference evidence="2" key="2">
    <citation type="journal article" date="2021" name="PeerJ">
        <title>Extensive microbial diversity within the chicken gut microbiome revealed by metagenomics and culture.</title>
        <authorList>
            <person name="Gilroy R."/>
            <person name="Ravi A."/>
            <person name="Getino M."/>
            <person name="Pursley I."/>
            <person name="Horton D.L."/>
            <person name="Alikhan N.F."/>
            <person name="Baker D."/>
            <person name="Gharbi K."/>
            <person name="Hall N."/>
            <person name="Watson M."/>
            <person name="Adriaenssens E.M."/>
            <person name="Foster-Nyarko E."/>
            <person name="Jarju S."/>
            <person name="Secka A."/>
            <person name="Antonio M."/>
            <person name="Oren A."/>
            <person name="Chaudhuri R.R."/>
            <person name="La Ragione R."/>
            <person name="Hildebrand F."/>
            <person name="Pallen M.J."/>
        </authorList>
    </citation>
    <scope>NUCLEOTIDE SEQUENCE</scope>
    <source>
        <strain evidence="2">11300</strain>
    </source>
</reference>
<name>A0A9D1I4B7_9FIRM</name>
<feature type="transmembrane region" description="Helical" evidence="1">
    <location>
        <begin position="112"/>
        <end position="134"/>
    </location>
</feature>
<dbReference type="InterPro" id="IPR025699">
    <property type="entry name" value="ABC2_memb-like"/>
</dbReference>
<sequence length="212" mass="23725">MKLLYKELMLAAHPTSIVFAFLGCLVVVPAYPYTVIFMFGCLAPYITFLYARETNDAWYTAILPVTKRESVKGKCQLIVSIQLFQLLISIPCVVLRGNLQVESNPVGIDATVAWYGLGLIIYAVFDLVFFPAYYKNGYKAGKAFVIAAMPMLLLMVIVEGAVHIPALAWLDSYAVQDQLRQLPILLIGIVCYIILLSVAYRISVKRFEKVDL</sequence>
<reference evidence="2" key="1">
    <citation type="submission" date="2020-10" db="EMBL/GenBank/DDBJ databases">
        <authorList>
            <person name="Gilroy R."/>
        </authorList>
    </citation>
    <scope>NUCLEOTIDE SEQUENCE</scope>
    <source>
        <strain evidence="2">11300</strain>
    </source>
</reference>
<dbReference type="AlphaFoldDB" id="A0A9D1I4B7"/>
<keyword evidence="1" id="KW-0472">Membrane</keyword>
<accession>A0A9D1I4B7</accession>
<evidence type="ECO:0000313" key="2">
    <source>
        <dbReference type="EMBL" id="HIU28003.1"/>
    </source>
</evidence>
<feature type="transmembrane region" description="Helical" evidence="1">
    <location>
        <begin position="77"/>
        <end position="97"/>
    </location>
</feature>
<dbReference type="EMBL" id="DVMO01000095">
    <property type="protein sequence ID" value="HIU28003.1"/>
    <property type="molecule type" value="Genomic_DNA"/>
</dbReference>
<dbReference type="PROSITE" id="PS51257">
    <property type="entry name" value="PROKAR_LIPOPROTEIN"/>
    <property type="match status" value="1"/>
</dbReference>
<feature type="transmembrane region" description="Helical" evidence="1">
    <location>
        <begin position="182"/>
        <end position="202"/>
    </location>
</feature>
<evidence type="ECO:0000313" key="3">
    <source>
        <dbReference type="Proteomes" id="UP000824091"/>
    </source>
</evidence>
<dbReference type="Proteomes" id="UP000824091">
    <property type="component" value="Unassembled WGS sequence"/>
</dbReference>